<accession>A0A139HDY8</accession>
<name>A0A139HDY8_9PEZI</name>
<reference evidence="1 2" key="1">
    <citation type="submission" date="2015-07" db="EMBL/GenBank/DDBJ databases">
        <title>Comparative genomics of the Sigatoka disease complex on banana suggests a link between parallel evolutionary changes in Pseudocercospora fijiensis and Pseudocercospora eumusae and increased virulence on the banana host.</title>
        <authorList>
            <person name="Chang T.-C."/>
            <person name="Salvucci A."/>
            <person name="Crous P.W."/>
            <person name="Stergiopoulos I."/>
        </authorList>
    </citation>
    <scope>NUCLEOTIDE SEQUENCE [LARGE SCALE GENOMIC DNA]</scope>
    <source>
        <strain evidence="1 2">CBS 114824</strain>
    </source>
</reference>
<dbReference type="EMBL" id="LFZN01000069">
    <property type="protein sequence ID" value="KXT00658.1"/>
    <property type="molecule type" value="Genomic_DNA"/>
</dbReference>
<dbReference type="Proteomes" id="UP000070133">
    <property type="component" value="Unassembled WGS sequence"/>
</dbReference>
<organism evidence="1 2">
    <name type="scientific">Pseudocercospora eumusae</name>
    <dbReference type="NCBI Taxonomy" id="321146"/>
    <lineage>
        <taxon>Eukaryota</taxon>
        <taxon>Fungi</taxon>
        <taxon>Dikarya</taxon>
        <taxon>Ascomycota</taxon>
        <taxon>Pezizomycotina</taxon>
        <taxon>Dothideomycetes</taxon>
        <taxon>Dothideomycetidae</taxon>
        <taxon>Mycosphaerellales</taxon>
        <taxon>Mycosphaerellaceae</taxon>
        <taxon>Pseudocercospora</taxon>
    </lineage>
</organism>
<gene>
    <name evidence="1" type="ORF">AC578_4017</name>
</gene>
<sequence>MMMYLFIGIVFAELIARLEIEKVFRRCRCGNSIESIARTMCFASTIHADLIRAGKKRGHLGVDAPCAFCQLRDHGFRGHTPSDLIYIKAKAGIGAVSDEDCKVAGYWEHAILGQLCWEMGVNSTEKQSVAVLRDTTQAAAGEKVRTNLRRDYDMKNLSVCGGRIFCVETPCH</sequence>
<protein>
    <submittedName>
        <fullName evidence="1">Uncharacterized protein</fullName>
    </submittedName>
</protein>
<comment type="caution">
    <text evidence="1">The sequence shown here is derived from an EMBL/GenBank/DDBJ whole genome shotgun (WGS) entry which is preliminary data.</text>
</comment>
<dbReference type="AlphaFoldDB" id="A0A139HDY8"/>
<proteinExistence type="predicted"/>
<evidence type="ECO:0000313" key="2">
    <source>
        <dbReference type="Proteomes" id="UP000070133"/>
    </source>
</evidence>
<evidence type="ECO:0000313" key="1">
    <source>
        <dbReference type="EMBL" id="KXT00658.1"/>
    </source>
</evidence>
<keyword evidence="2" id="KW-1185">Reference proteome</keyword>